<gene>
    <name evidence="3" type="ORF">UFOPK3376_02863</name>
</gene>
<dbReference type="InterPro" id="IPR000073">
    <property type="entry name" value="AB_hydrolase_1"/>
</dbReference>
<reference evidence="3" key="1">
    <citation type="submission" date="2020-05" db="EMBL/GenBank/DDBJ databases">
        <authorList>
            <person name="Chiriac C."/>
            <person name="Salcher M."/>
            <person name="Ghai R."/>
            <person name="Kavagutti S V."/>
        </authorList>
    </citation>
    <scope>NUCLEOTIDE SEQUENCE</scope>
</reference>
<feature type="domain" description="AB hydrolase-1" evidence="2">
    <location>
        <begin position="26"/>
        <end position="256"/>
    </location>
</feature>
<proteinExistence type="predicted"/>
<dbReference type="AlphaFoldDB" id="A0A6J7FD25"/>
<name>A0A6J7FD25_9ZZZZ</name>
<evidence type="ECO:0000313" key="3">
    <source>
        <dbReference type="EMBL" id="CAB4891385.1"/>
    </source>
</evidence>
<evidence type="ECO:0000256" key="1">
    <source>
        <dbReference type="ARBA" id="ARBA00022801"/>
    </source>
</evidence>
<dbReference type="Pfam" id="PF00561">
    <property type="entry name" value="Abhydrolase_1"/>
    <property type="match status" value="1"/>
</dbReference>
<dbReference type="EMBL" id="CAFBLP010000111">
    <property type="protein sequence ID" value="CAB4891385.1"/>
    <property type="molecule type" value="Genomic_DNA"/>
</dbReference>
<dbReference type="SUPFAM" id="SSF53474">
    <property type="entry name" value="alpha/beta-Hydrolases"/>
    <property type="match status" value="1"/>
</dbReference>
<accession>A0A6J7FD25</accession>
<dbReference type="PRINTS" id="PR00111">
    <property type="entry name" value="ABHYDROLASE"/>
</dbReference>
<dbReference type="InterPro" id="IPR029058">
    <property type="entry name" value="AB_hydrolase_fold"/>
</dbReference>
<protein>
    <submittedName>
        <fullName evidence="3">Unannotated protein</fullName>
    </submittedName>
</protein>
<dbReference type="GO" id="GO:0016787">
    <property type="term" value="F:hydrolase activity"/>
    <property type="evidence" value="ECO:0007669"/>
    <property type="project" value="UniProtKB-KW"/>
</dbReference>
<dbReference type="PANTHER" id="PTHR43798">
    <property type="entry name" value="MONOACYLGLYCEROL LIPASE"/>
    <property type="match status" value="1"/>
</dbReference>
<dbReference type="PANTHER" id="PTHR43798:SF31">
    <property type="entry name" value="AB HYDROLASE SUPERFAMILY PROTEIN YCLE"/>
    <property type="match status" value="1"/>
</dbReference>
<dbReference type="InterPro" id="IPR050266">
    <property type="entry name" value="AB_hydrolase_sf"/>
</dbReference>
<keyword evidence="1" id="KW-0378">Hydrolase</keyword>
<dbReference type="Gene3D" id="3.40.50.1820">
    <property type="entry name" value="alpha/beta hydrolase"/>
    <property type="match status" value="1"/>
</dbReference>
<evidence type="ECO:0000259" key="2">
    <source>
        <dbReference type="Pfam" id="PF00561"/>
    </source>
</evidence>
<sequence length="270" mass="29379">MTTWCDQRFAVDGVQLAWGERGQGRPFVLVHGWTGSAHDFTLHVDALSTDRRVLAYDHRGHGDSTNTGDPSTYNIARLVADLEAWAETVVGEPFDLLGHSMGGRVVLEFALARPDLVRSLILMDTTAWRMDIGVPTLERWLTNVADADLHAFLQVPGTDPEAMVIATTVPAAWAADNAVSKHGIDPVAARQLGLEIFTVEPHIAERLGEITCPVTVLAGEHDHPFIDHAAPMAAAVADGRLVVIEGAWHSPQLTHPAVWLKTVREHLGRA</sequence>
<dbReference type="GO" id="GO:0016020">
    <property type="term" value="C:membrane"/>
    <property type="evidence" value="ECO:0007669"/>
    <property type="project" value="TreeGrafter"/>
</dbReference>
<organism evidence="3">
    <name type="scientific">freshwater metagenome</name>
    <dbReference type="NCBI Taxonomy" id="449393"/>
    <lineage>
        <taxon>unclassified sequences</taxon>
        <taxon>metagenomes</taxon>
        <taxon>ecological metagenomes</taxon>
    </lineage>
</organism>